<name>A0A2S6MU02_9HYPH</name>
<proteinExistence type="predicted"/>
<sequence>MKARREINDLAGALARAAEALRLTSSRLSRVEVAVGEILRQSETPPAGHFTDVQQLDLSVQEVAAIAEFIGQLARQMQRGVAVDLVGATQPVRLHDLAAYLTGRQALASMPRDSADDEDIFFTSGG</sequence>
<dbReference type="OrthoDB" id="8277455at2"/>
<keyword evidence="2" id="KW-1185">Reference proteome</keyword>
<dbReference type="Proteomes" id="UP000239089">
    <property type="component" value="Unassembled WGS sequence"/>
</dbReference>
<dbReference type="RefSeq" id="WP_104510813.1">
    <property type="nucleotide sequence ID" value="NZ_JACIGC010000017.1"/>
</dbReference>
<gene>
    <name evidence="1" type="ORF">CCR94_24020</name>
</gene>
<dbReference type="AlphaFoldDB" id="A0A2S6MU02"/>
<comment type="caution">
    <text evidence="1">The sequence shown here is derived from an EMBL/GenBank/DDBJ whole genome shotgun (WGS) entry which is preliminary data.</text>
</comment>
<evidence type="ECO:0000313" key="2">
    <source>
        <dbReference type="Proteomes" id="UP000239089"/>
    </source>
</evidence>
<organism evidence="1 2">
    <name type="scientific">Rhodoblastus sphagnicola</name>
    <dbReference type="NCBI Taxonomy" id="333368"/>
    <lineage>
        <taxon>Bacteria</taxon>
        <taxon>Pseudomonadati</taxon>
        <taxon>Pseudomonadota</taxon>
        <taxon>Alphaproteobacteria</taxon>
        <taxon>Hyphomicrobiales</taxon>
        <taxon>Rhodoblastaceae</taxon>
        <taxon>Rhodoblastus</taxon>
    </lineage>
</organism>
<dbReference type="EMBL" id="NHSJ01000140">
    <property type="protein sequence ID" value="PPQ25841.1"/>
    <property type="molecule type" value="Genomic_DNA"/>
</dbReference>
<evidence type="ECO:0000313" key="1">
    <source>
        <dbReference type="EMBL" id="PPQ25841.1"/>
    </source>
</evidence>
<reference evidence="1 2" key="1">
    <citation type="journal article" date="2018" name="Arch. Microbiol.">
        <title>New insights into the metabolic potential of the phototrophic purple bacterium Rhodopila globiformis DSM 161(T) from its draft genome sequence and evidence for a vanadium-dependent nitrogenase.</title>
        <authorList>
            <person name="Imhoff J.F."/>
            <person name="Rahn T."/>
            <person name="Kunzel S."/>
            <person name="Neulinger S.C."/>
        </authorList>
    </citation>
    <scope>NUCLEOTIDE SEQUENCE [LARGE SCALE GENOMIC DNA]</scope>
    <source>
        <strain evidence="1 2">DSM 16996</strain>
    </source>
</reference>
<protein>
    <submittedName>
        <fullName evidence="1">Uncharacterized protein</fullName>
    </submittedName>
</protein>
<accession>A0A2S6MU02</accession>